<dbReference type="AlphaFoldDB" id="A0AAW5IQL4"/>
<dbReference type="RefSeq" id="WP_254953776.1">
    <property type="nucleotide sequence ID" value="NZ_JANDWY010000037.1"/>
</dbReference>
<evidence type="ECO:0000256" key="3">
    <source>
        <dbReference type="ARBA" id="ARBA00022692"/>
    </source>
</evidence>
<feature type="transmembrane region" description="Helical" evidence="6">
    <location>
        <begin position="107"/>
        <end position="126"/>
    </location>
</feature>
<feature type="transmembrane region" description="Helical" evidence="6">
    <location>
        <begin position="51"/>
        <end position="71"/>
    </location>
</feature>
<organism evidence="8 9">
    <name type="scientific">Segatella copri</name>
    <dbReference type="NCBI Taxonomy" id="165179"/>
    <lineage>
        <taxon>Bacteria</taxon>
        <taxon>Pseudomonadati</taxon>
        <taxon>Bacteroidota</taxon>
        <taxon>Bacteroidia</taxon>
        <taxon>Bacteroidales</taxon>
        <taxon>Prevotellaceae</taxon>
        <taxon>Segatella</taxon>
    </lineage>
</organism>
<feature type="domain" description="Major facilitator superfamily (MFS) profile" evidence="7">
    <location>
        <begin position="17"/>
        <end position="127"/>
    </location>
</feature>
<dbReference type="InterPro" id="IPR011701">
    <property type="entry name" value="MFS"/>
</dbReference>
<keyword evidence="5 6" id="KW-0472">Membrane</keyword>
<sequence length="127" mass="14430">MTKPSIFRYEGHNYLVPFLIISSLFFMWGFAHGILEVLNPHFQESFHISKTMSALTQAAVYGAYFLMALPAEWIIRKWGYRRGVITGLVLFGIGALMFIPGSRINSFYFFVLSLFVIGCGLTCLEIC</sequence>
<reference evidence="8" key="1">
    <citation type="submission" date="2022-07" db="EMBL/GenBank/DDBJ databases">
        <title>Prevotella copri.</title>
        <authorList>
            <person name="Yang C."/>
        </authorList>
    </citation>
    <scope>NUCLEOTIDE SEQUENCE</scope>
    <source>
        <strain evidence="8">HF2107</strain>
    </source>
</reference>
<proteinExistence type="predicted"/>
<comment type="caution">
    <text evidence="8">The sequence shown here is derived from an EMBL/GenBank/DDBJ whole genome shotgun (WGS) entry which is preliminary data.</text>
</comment>
<dbReference type="Proteomes" id="UP001205531">
    <property type="component" value="Unassembled WGS sequence"/>
</dbReference>
<dbReference type="GO" id="GO:0005886">
    <property type="term" value="C:plasma membrane"/>
    <property type="evidence" value="ECO:0007669"/>
    <property type="project" value="UniProtKB-SubCell"/>
</dbReference>
<dbReference type="GO" id="GO:0022857">
    <property type="term" value="F:transmembrane transporter activity"/>
    <property type="evidence" value="ECO:0007669"/>
    <property type="project" value="InterPro"/>
</dbReference>
<evidence type="ECO:0000256" key="6">
    <source>
        <dbReference type="SAM" id="Phobius"/>
    </source>
</evidence>
<evidence type="ECO:0000313" key="9">
    <source>
        <dbReference type="Proteomes" id="UP001205531"/>
    </source>
</evidence>
<evidence type="ECO:0000256" key="2">
    <source>
        <dbReference type="ARBA" id="ARBA00022475"/>
    </source>
</evidence>
<dbReference type="InterPro" id="IPR036259">
    <property type="entry name" value="MFS_trans_sf"/>
</dbReference>
<gene>
    <name evidence="8" type="ORF">NNC64_13770</name>
</gene>
<dbReference type="Gene3D" id="1.20.1250.20">
    <property type="entry name" value="MFS general substrate transporter like domains"/>
    <property type="match status" value="1"/>
</dbReference>
<feature type="transmembrane region" description="Helical" evidence="6">
    <location>
        <begin position="83"/>
        <end position="101"/>
    </location>
</feature>
<feature type="transmembrane region" description="Helical" evidence="6">
    <location>
        <begin position="12"/>
        <end position="31"/>
    </location>
</feature>
<keyword evidence="3 6" id="KW-0812">Transmembrane</keyword>
<dbReference type="PANTHER" id="PTHR43702">
    <property type="entry name" value="L-FUCOSE-PROTON SYMPORTER"/>
    <property type="match status" value="1"/>
</dbReference>
<keyword evidence="4 6" id="KW-1133">Transmembrane helix</keyword>
<evidence type="ECO:0000256" key="5">
    <source>
        <dbReference type="ARBA" id="ARBA00023136"/>
    </source>
</evidence>
<dbReference type="SUPFAM" id="SSF103473">
    <property type="entry name" value="MFS general substrate transporter"/>
    <property type="match status" value="1"/>
</dbReference>
<evidence type="ECO:0000256" key="4">
    <source>
        <dbReference type="ARBA" id="ARBA00022989"/>
    </source>
</evidence>
<dbReference type="Pfam" id="PF07690">
    <property type="entry name" value="MFS_1"/>
    <property type="match status" value="1"/>
</dbReference>
<evidence type="ECO:0000313" key="8">
    <source>
        <dbReference type="EMBL" id="MCP9565599.1"/>
    </source>
</evidence>
<evidence type="ECO:0000256" key="1">
    <source>
        <dbReference type="ARBA" id="ARBA00004429"/>
    </source>
</evidence>
<accession>A0AAW5IQL4</accession>
<protein>
    <submittedName>
        <fullName evidence="8">MFS transporter</fullName>
    </submittedName>
</protein>
<dbReference type="PROSITE" id="PS50850">
    <property type="entry name" value="MFS"/>
    <property type="match status" value="1"/>
</dbReference>
<evidence type="ECO:0000259" key="7">
    <source>
        <dbReference type="PROSITE" id="PS50850"/>
    </source>
</evidence>
<comment type="subcellular location">
    <subcellularLocation>
        <location evidence="1">Cell inner membrane</location>
        <topology evidence="1">Multi-pass membrane protein</topology>
    </subcellularLocation>
</comment>
<dbReference type="InterPro" id="IPR020846">
    <property type="entry name" value="MFS_dom"/>
</dbReference>
<dbReference type="EMBL" id="JANDWZ010000041">
    <property type="protein sequence ID" value="MCP9565599.1"/>
    <property type="molecule type" value="Genomic_DNA"/>
</dbReference>
<dbReference type="InterPro" id="IPR050375">
    <property type="entry name" value="MFS_TsgA-like"/>
</dbReference>
<name>A0AAW5IQL4_9BACT</name>
<dbReference type="PANTHER" id="PTHR43702:SF3">
    <property type="entry name" value="PROTEIN TSGA"/>
    <property type="match status" value="1"/>
</dbReference>
<keyword evidence="2" id="KW-1003">Cell membrane</keyword>